<dbReference type="EMBL" id="KZ821690">
    <property type="protein sequence ID" value="PYH83236.1"/>
    <property type="molecule type" value="Genomic_DNA"/>
</dbReference>
<feature type="signal peptide" evidence="1">
    <location>
        <begin position="1"/>
        <end position="18"/>
    </location>
</feature>
<protein>
    <recommendedName>
        <fullName evidence="4">Secreted protein</fullName>
    </recommendedName>
</protein>
<evidence type="ECO:0008006" key="4">
    <source>
        <dbReference type="Google" id="ProtNLM"/>
    </source>
</evidence>
<feature type="chain" id="PRO_5016383261" description="Secreted protein" evidence="1">
    <location>
        <begin position="19"/>
        <end position="113"/>
    </location>
</feature>
<evidence type="ECO:0000313" key="2">
    <source>
        <dbReference type="EMBL" id="PYH83236.1"/>
    </source>
</evidence>
<proteinExistence type="predicted"/>
<dbReference type="RefSeq" id="XP_025493436.1">
    <property type="nucleotide sequence ID" value="XM_025639204.1"/>
</dbReference>
<name>A0A319CBM0_9EURO</name>
<reference evidence="2 3" key="1">
    <citation type="submission" date="2016-12" db="EMBL/GenBank/DDBJ databases">
        <title>The genomes of Aspergillus section Nigri reveals drivers in fungal speciation.</title>
        <authorList>
            <consortium name="DOE Joint Genome Institute"/>
            <person name="Vesth T.C."/>
            <person name="Nybo J."/>
            <person name="Theobald S."/>
            <person name="Brandl J."/>
            <person name="Frisvad J.C."/>
            <person name="Nielsen K.F."/>
            <person name="Lyhne E.K."/>
            <person name="Kogle M.E."/>
            <person name="Kuo A."/>
            <person name="Riley R."/>
            <person name="Clum A."/>
            <person name="Nolan M."/>
            <person name="Lipzen A."/>
            <person name="Salamov A."/>
            <person name="Henrissat B."/>
            <person name="Wiebenga A."/>
            <person name="De Vries R.P."/>
            <person name="Grigoriev I.V."/>
            <person name="Mortensen U.H."/>
            <person name="Andersen M.R."/>
            <person name="Baker S.E."/>
        </authorList>
    </citation>
    <scope>NUCLEOTIDE SEQUENCE [LARGE SCALE GENOMIC DNA]</scope>
    <source>
        <strain evidence="2 3">CBS 121591</strain>
    </source>
</reference>
<dbReference type="Proteomes" id="UP000248340">
    <property type="component" value="Unassembled WGS sequence"/>
</dbReference>
<evidence type="ECO:0000256" key="1">
    <source>
        <dbReference type="SAM" id="SignalP"/>
    </source>
</evidence>
<dbReference type="VEuPathDB" id="FungiDB:BO82DRAFT_400630"/>
<sequence>MVMIALAMSLVTFGPCGWWQGQICGKRPEWILVAVQHHQVATGKPARPLFGLLSGGDHFNFYRLYECKYCCLELRWFIPEHRERILDLLAKLCREALEAATPRGSEAMETTSG</sequence>
<dbReference type="AlphaFoldDB" id="A0A319CBM0"/>
<accession>A0A319CBM0</accession>
<gene>
    <name evidence="2" type="ORF">BO82DRAFT_400630</name>
</gene>
<keyword evidence="1" id="KW-0732">Signal</keyword>
<evidence type="ECO:0000313" key="3">
    <source>
        <dbReference type="Proteomes" id="UP000248340"/>
    </source>
</evidence>
<organism evidence="2 3">
    <name type="scientific">Aspergillus uvarum CBS 121591</name>
    <dbReference type="NCBI Taxonomy" id="1448315"/>
    <lineage>
        <taxon>Eukaryota</taxon>
        <taxon>Fungi</taxon>
        <taxon>Dikarya</taxon>
        <taxon>Ascomycota</taxon>
        <taxon>Pezizomycotina</taxon>
        <taxon>Eurotiomycetes</taxon>
        <taxon>Eurotiomycetidae</taxon>
        <taxon>Eurotiales</taxon>
        <taxon>Aspergillaceae</taxon>
        <taxon>Aspergillus</taxon>
        <taxon>Aspergillus subgen. Circumdati</taxon>
    </lineage>
</organism>
<keyword evidence="3" id="KW-1185">Reference proteome</keyword>
<dbReference type="GeneID" id="37141946"/>